<keyword evidence="2" id="KW-0813">Transport</keyword>
<proteinExistence type="predicted"/>
<keyword evidence="6 7" id="KW-0472">Membrane</keyword>
<name>A0A382QBW8_9ZZZZ</name>
<evidence type="ECO:0000313" key="9">
    <source>
        <dbReference type="EMBL" id="SVC82547.1"/>
    </source>
</evidence>
<evidence type="ECO:0000256" key="7">
    <source>
        <dbReference type="SAM" id="Phobius"/>
    </source>
</evidence>
<organism evidence="9">
    <name type="scientific">marine metagenome</name>
    <dbReference type="NCBI Taxonomy" id="408172"/>
    <lineage>
        <taxon>unclassified sequences</taxon>
        <taxon>metagenomes</taxon>
        <taxon>ecological metagenomes</taxon>
    </lineage>
</organism>
<feature type="transmembrane region" description="Helical" evidence="7">
    <location>
        <begin position="200"/>
        <end position="223"/>
    </location>
</feature>
<keyword evidence="3" id="KW-1003">Cell membrane</keyword>
<feature type="non-terminal residue" evidence="9">
    <location>
        <position position="224"/>
    </location>
</feature>
<protein>
    <recommendedName>
        <fullName evidence="8">Tripartite ATP-independent periplasmic transporters DctQ component domain-containing protein</fullName>
    </recommendedName>
</protein>
<reference evidence="9" key="1">
    <citation type="submission" date="2018-05" db="EMBL/GenBank/DDBJ databases">
        <authorList>
            <person name="Lanie J.A."/>
            <person name="Ng W.-L."/>
            <person name="Kazmierczak K.M."/>
            <person name="Andrzejewski T.M."/>
            <person name="Davidsen T.M."/>
            <person name="Wayne K.J."/>
            <person name="Tettelin H."/>
            <person name="Glass J.I."/>
            <person name="Rusch D."/>
            <person name="Podicherti R."/>
            <person name="Tsui H.-C.T."/>
            <person name="Winkler M.E."/>
        </authorList>
    </citation>
    <scope>NUCLEOTIDE SEQUENCE</scope>
</reference>
<evidence type="ECO:0000256" key="2">
    <source>
        <dbReference type="ARBA" id="ARBA00022448"/>
    </source>
</evidence>
<evidence type="ECO:0000259" key="8">
    <source>
        <dbReference type="Pfam" id="PF04290"/>
    </source>
</evidence>
<dbReference type="Pfam" id="PF04290">
    <property type="entry name" value="DctQ"/>
    <property type="match status" value="1"/>
</dbReference>
<comment type="subcellular location">
    <subcellularLocation>
        <location evidence="1">Cell membrane</location>
        <topology evidence="1">Multi-pass membrane protein</topology>
    </subcellularLocation>
</comment>
<evidence type="ECO:0000256" key="1">
    <source>
        <dbReference type="ARBA" id="ARBA00004651"/>
    </source>
</evidence>
<keyword evidence="5 7" id="KW-1133">Transmembrane helix</keyword>
<feature type="domain" description="Tripartite ATP-independent periplasmic transporters DctQ component" evidence="8">
    <location>
        <begin position="5"/>
        <end position="129"/>
    </location>
</feature>
<evidence type="ECO:0000256" key="6">
    <source>
        <dbReference type="ARBA" id="ARBA00023136"/>
    </source>
</evidence>
<accession>A0A382QBW8</accession>
<evidence type="ECO:0000256" key="4">
    <source>
        <dbReference type="ARBA" id="ARBA00022692"/>
    </source>
</evidence>
<evidence type="ECO:0000256" key="3">
    <source>
        <dbReference type="ARBA" id="ARBA00022475"/>
    </source>
</evidence>
<gene>
    <name evidence="9" type="ORF">METZ01_LOCUS335401</name>
</gene>
<feature type="transmembrane region" description="Helical" evidence="7">
    <location>
        <begin position="103"/>
        <end position="120"/>
    </location>
</feature>
<feature type="transmembrane region" description="Helical" evidence="7">
    <location>
        <begin position="155"/>
        <end position="188"/>
    </location>
</feature>
<dbReference type="EMBL" id="UINC01113135">
    <property type="protein sequence ID" value="SVC82547.1"/>
    <property type="molecule type" value="Genomic_DNA"/>
</dbReference>
<keyword evidence="4 7" id="KW-0812">Transmembrane</keyword>
<dbReference type="AlphaFoldDB" id="A0A382QBW8"/>
<dbReference type="GO" id="GO:0005886">
    <property type="term" value="C:plasma membrane"/>
    <property type="evidence" value="ECO:0007669"/>
    <property type="project" value="UniProtKB-SubCell"/>
</dbReference>
<feature type="transmembrane region" description="Helical" evidence="7">
    <location>
        <begin position="17"/>
        <end position="39"/>
    </location>
</feature>
<evidence type="ECO:0000256" key="5">
    <source>
        <dbReference type="ARBA" id="ARBA00022989"/>
    </source>
</evidence>
<feature type="transmembrane region" description="Helical" evidence="7">
    <location>
        <begin position="60"/>
        <end position="83"/>
    </location>
</feature>
<sequence length="224" mass="25029">MFPAIEVISRLFGTTGIVASPVLVQHLTLYIGFSGAIIASRRNKLLSLSNSLLFNNEDHIDWSNIIAKITTIVIVTVLSLGAWNLVMIEKEFPVDIAPFLPRWVALLIMPVGFATISLHMIHNSYSKLKNRIVLLLIITLTIILFQWEFLRDINFLPYLLIGAILFSLFKGAPIFIGLGGLALLFFWRDWTPISAISAETYRIVVSPTLSTIPLFTLAGYILAE</sequence>
<dbReference type="InterPro" id="IPR055348">
    <property type="entry name" value="DctQ"/>
</dbReference>
<feature type="transmembrane region" description="Helical" evidence="7">
    <location>
        <begin position="132"/>
        <end position="149"/>
    </location>
</feature>